<dbReference type="InterPro" id="IPR044726">
    <property type="entry name" value="ABCC_6TM_D2"/>
</dbReference>
<dbReference type="SUPFAM" id="SSF90123">
    <property type="entry name" value="ABC transporter transmembrane region"/>
    <property type="match status" value="1"/>
</dbReference>
<evidence type="ECO:0000256" key="4">
    <source>
        <dbReference type="ARBA" id="ARBA00022741"/>
    </source>
</evidence>
<proteinExistence type="predicted"/>
<dbReference type="InterPro" id="IPR027417">
    <property type="entry name" value="P-loop_NTPase"/>
</dbReference>
<gene>
    <name evidence="11" type="ORF">N7493_010547</name>
</gene>
<feature type="transmembrane region" description="Helical" evidence="8">
    <location>
        <begin position="322"/>
        <end position="342"/>
    </location>
</feature>
<dbReference type="Pfam" id="PF00005">
    <property type="entry name" value="ABC_tran"/>
    <property type="match status" value="1"/>
</dbReference>
<feature type="domain" description="ABC transmembrane type-1" evidence="10">
    <location>
        <begin position="189"/>
        <end position="366"/>
    </location>
</feature>
<evidence type="ECO:0000256" key="1">
    <source>
        <dbReference type="ARBA" id="ARBA00004141"/>
    </source>
</evidence>
<sequence length="596" mass="66332">MNLASADVAYCPQSPWIMNSSIRANITGWSEFDEKWYDALAPAVYSRIPNVVLDDIFSGLDSQNTHLLGKNLFGQNEIFRRAGKTVIIATYTRDYNNKLIVYRYQRPEYKQSPPDKKLDTIDECDKLYDQNRKEIEESSLLSRQPSREEVDSDSISLKQNLARRNCSWSIYSCYAHKAGFLQVGLFATFLLACGFTAQFSSIWLEWWSDANERDPNSDLGKYLGVYTVITLLAVISLAVGCWMLIIEIFGNTSLALHSDLLKSVLSAPFSLFQETDSGAIMNRFSQDMQLIDFRLPVTALNFVEALSLCIVSLVILCVVGKYITIALSFILLAIWVLQHGYLRTSRQVRLLDIEAKALLFSQFQETRFALIIPRDTPILSDLSIHIPSGHKVAVCGPSGSGKTSIIIALLQVLKVSNGRITIDGVDISTIYPTVLCTQITGIPQDPFFLLGTLHESFNPTGTLSDERIVAAIQKVGLWNSISGKGGLDTTLEALDRSYGEKQLLALARALTTPSPLLILDEATSNVDWETEAQMLEIIEQECVGQTVIAVVHQLRHIGRFDSVALLSQGTVVEFDAPEALLGLDSEFRKLYTASQK</sequence>
<protein>
    <submittedName>
        <fullName evidence="11">ABC transporter integral membrane type 1</fullName>
    </submittedName>
</protein>
<keyword evidence="12" id="KW-1185">Reference proteome</keyword>
<feature type="transmembrane region" description="Helical" evidence="8">
    <location>
        <begin position="293"/>
        <end position="316"/>
    </location>
</feature>
<keyword evidence="5" id="KW-0067">ATP-binding</keyword>
<dbReference type="EMBL" id="JAQJAN010000019">
    <property type="protein sequence ID" value="KAJ5709213.1"/>
    <property type="molecule type" value="Genomic_DNA"/>
</dbReference>
<evidence type="ECO:0000256" key="7">
    <source>
        <dbReference type="ARBA" id="ARBA00023136"/>
    </source>
</evidence>
<dbReference type="GO" id="GO:0140359">
    <property type="term" value="F:ABC-type transporter activity"/>
    <property type="evidence" value="ECO:0007669"/>
    <property type="project" value="InterPro"/>
</dbReference>
<dbReference type="PROSITE" id="PS50929">
    <property type="entry name" value="ABC_TM1F"/>
    <property type="match status" value="1"/>
</dbReference>
<feature type="transmembrane region" description="Helical" evidence="8">
    <location>
        <begin position="223"/>
        <end position="245"/>
    </location>
</feature>
<evidence type="ECO:0000256" key="3">
    <source>
        <dbReference type="ARBA" id="ARBA00022692"/>
    </source>
</evidence>
<dbReference type="AlphaFoldDB" id="A0AAD6HD83"/>
<dbReference type="InterPro" id="IPR036640">
    <property type="entry name" value="ABC1_TM_sf"/>
</dbReference>
<dbReference type="InterPro" id="IPR003593">
    <property type="entry name" value="AAA+_ATPase"/>
</dbReference>
<dbReference type="PANTHER" id="PTHR24223:SF404">
    <property type="entry name" value="ABC MULTIDRUG TRANSPORTER (EUROFUNG)-RELATED"/>
    <property type="match status" value="1"/>
</dbReference>
<dbReference type="InterPro" id="IPR050173">
    <property type="entry name" value="ABC_transporter_C-like"/>
</dbReference>
<name>A0AAD6HD83_9EURO</name>
<evidence type="ECO:0000313" key="12">
    <source>
        <dbReference type="Proteomes" id="UP001215712"/>
    </source>
</evidence>
<dbReference type="GO" id="GO:0016887">
    <property type="term" value="F:ATP hydrolysis activity"/>
    <property type="evidence" value="ECO:0007669"/>
    <property type="project" value="InterPro"/>
</dbReference>
<comment type="caution">
    <text evidence="11">The sequence shown here is derived from an EMBL/GenBank/DDBJ whole genome shotgun (WGS) entry which is preliminary data.</text>
</comment>
<evidence type="ECO:0000256" key="6">
    <source>
        <dbReference type="ARBA" id="ARBA00022989"/>
    </source>
</evidence>
<dbReference type="InterPro" id="IPR003439">
    <property type="entry name" value="ABC_transporter-like_ATP-bd"/>
</dbReference>
<dbReference type="SMART" id="SM00382">
    <property type="entry name" value="AAA"/>
    <property type="match status" value="1"/>
</dbReference>
<keyword evidence="7 8" id="KW-0472">Membrane</keyword>
<feature type="domain" description="ABC transporter" evidence="9">
    <location>
        <begin position="348"/>
        <end position="593"/>
    </location>
</feature>
<dbReference type="GO" id="GO:0016020">
    <property type="term" value="C:membrane"/>
    <property type="evidence" value="ECO:0007669"/>
    <property type="project" value="UniProtKB-SubCell"/>
</dbReference>
<reference evidence="11" key="1">
    <citation type="journal article" date="2023" name="IMA Fungus">
        <title>Comparative genomic study of the Penicillium genus elucidates a diverse pangenome and 15 lateral gene transfer events.</title>
        <authorList>
            <person name="Petersen C."/>
            <person name="Sorensen T."/>
            <person name="Nielsen M.R."/>
            <person name="Sondergaard T.E."/>
            <person name="Sorensen J.L."/>
            <person name="Fitzpatrick D.A."/>
            <person name="Frisvad J.C."/>
            <person name="Nielsen K.L."/>
        </authorList>
    </citation>
    <scope>NUCLEOTIDE SEQUENCE</scope>
    <source>
        <strain evidence="11">IBT 17514</strain>
    </source>
</reference>
<reference evidence="11" key="2">
    <citation type="submission" date="2023-01" db="EMBL/GenBank/DDBJ databases">
        <authorList>
            <person name="Petersen C."/>
        </authorList>
    </citation>
    <scope>NUCLEOTIDE SEQUENCE</scope>
    <source>
        <strain evidence="11">IBT 17514</strain>
    </source>
</reference>
<dbReference type="Pfam" id="PF00664">
    <property type="entry name" value="ABC_membrane"/>
    <property type="match status" value="1"/>
</dbReference>
<keyword evidence="4" id="KW-0547">Nucleotide-binding</keyword>
<dbReference type="InterPro" id="IPR011527">
    <property type="entry name" value="ABC1_TM_dom"/>
</dbReference>
<evidence type="ECO:0000259" key="10">
    <source>
        <dbReference type="PROSITE" id="PS50929"/>
    </source>
</evidence>
<comment type="subcellular location">
    <subcellularLocation>
        <location evidence="1">Membrane</location>
        <topology evidence="1">Multi-pass membrane protein</topology>
    </subcellularLocation>
</comment>
<evidence type="ECO:0000256" key="5">
    <source>
        <dbReference type="ARBA" id="ARBA00022840"/>
    </source>
</evidence>
<dbReference type="Gene3D" id="1.20.1560.10">
    <property type="entry name" value="ABC transporter type 1, transmembrane domain"/>
    <property type="match status" value="1"/>
</dbReference>
<evidence type="ECO:0000259" key="9">
    <source>
        <dbReference type="PROSITE" id="PS50893"/>
    </source>
</evidence>
<keyword evidence="6 8" id="KW-1133">Transmembrane helix</keyword>
<evidence type="ECO:0000256" key="2">
    <source>
        <dbReference type="ARBA" id="ARBA00022448"/>
    </source>
</evidence>
<dbReference type="SUPFAM" id="SSF52540">
    <property type="entry name" value="P-loop containing nucleoside triphosphate hydrolases"/>
    <property type="match status" value="1"/>
</dbReference>
<evidence type="ECO:0000256" key="8">
    <source>
        <dbReference type="SAM" id="Phobius"/>
    </source>
</evidence>
<keyword evidence="3 8" id="KW-0812">Transmembrane</keyword>
<evidence type="ECO:0000313" key="11">
    <source>
        <dbReference type="EMBL" id="KAJ5709213.1"/>
    </source>
</evidence>
<dbReference type="Gene3D" id="3.40.50.300">
    <property type="entry name" value="P-loop containing nucleotide triphosphate hydrolases"/>
    <property type="match status" value="1"/>
</dbReference>
<keyword evidence="2" id="KW-0813">Transport</keyword>
<organism evidence="11 12">
    <name type="scientific">Penicillium malachiteum</name>
    <dbReference type="NCBI Taxonomy" id="1324776"/>
    <lineage>
        <taxon>Eukaryota</taxon>
        <taxon>Fungi</taxon>
        <taxon>Dikarya</taxon>
        <taxon>Ascomycota</taxon>
        <taxon>Pezizomycotina</taxon>
        <taxon>Eurotiomycetes</taxon>
        <taxon>Eurotiomycetidae</taxon>
        <taxon>Eurotiales</taxon>
        <taxon>Aspergillaceae</taxon>
        <taxon>Penicillium</taxon>
    </lineage>
</organism>
<dbReference type="GO" id="GO:0005524">
    <property type="term" value="F:ATP binding"/>
    <property type="evidence" value="ECO:0007669"/>
    <property type="project" value="UniProtKB-KW"/>
</dbReference>
<dbReference type="CDD" id="cd18580">
    <property type="entry name" value="ABC_6TM_ABCC_D2"/>
    <property type="match status" value="1"/>
</dbReference>
<feature type="transmembrane region" description="Helical" evidence="8">
    <location>
        <begin position="180"/>
        <end position="203"/>
    </location>
</feature>
<dbReference type="PANTHER" id="PTHR24223">
    <property type="entry name" value="ATP-BINDING CASSETTE SUB-FAMILY C"/>
    <property type="match status" value="1"/>
</dbReference>
<dbReference type="PROSITE" id="PS50893">
    <property type="entry name" value="ABC_TRANSPORTER_2"/>
    <property type="match status" value="1"/>
</dbReference>
<dbReference type="Proteomes" id="UP001215712">
    <property type="component" value="Unassembled WGS sequence"/>
</dbReference>
<accession>A0AAD6HD83</accession>